<protein>
    <recommendedName>
        <fullName evidence="3">DUF4160 domain-containing protein</fullName>
    </recommendedName>
</protein>
<organism evidence="1 2">
    <name type="scientific">Rhodopseudomonas palustris</name>
    <dbReference type="NCBI Taxonomy" id="1076"/>
    <lineage>
        <taxon>Bacteria</taxon>
        <taxon>Pseudomonadati</taxon>
        <taxon>Pseudomonadota</taxon>
        <taxon>Alphaproteobacteria</taxon>
        <taxon>Hyphomicrobiales</taxon>
        <taxon>Nitrobacteraceae</taxon>
        <taxon>Rhodopseudomonas</taxon>
    </lineage>
</organism>
<sequence length="85" mass="9610">MPTIAIVAGVRIIIYPKDHLPPHLHARFAEFEVMISILTGDVLEGSLPTAKLREVQSWLAANREQVAYVWQEVRALRYSGGRIDQ</sequence>
<proteinExistence type="predicted"/>
<reference evidence="1 2" key="1">
    <citation type="submission" date="2014-11" db="EMBL/GenBank/DDBJ databases">
        <title>Genomics and ecophysiology of heterotrophic nitrogen fixing bacteria isolated from estuarine surface water.</title>
        <authorList>
            <person name="Bentzon-Tilia M."/>
            <person name="Severin I."/>
            <person name="Hansen L.H."/>
            <person name="Riemann L."/>
        </authorList>
    </citation>
    <scope>NUCLEOTIDE SEQUENCE [LARGE SCALE GENOMIC DNA]</scope>
    <source>
        <strain evidence="1 2">BAL398</strain>
    </source>
</reference>
<dbReference type="EMBL" id="JXXE01000134">
    <property type="protein sequence ID" value="KIZ46206.1"/>
    <property type="molecule type" value="Genomic_DNA"/>
</dbReference>
<evidence type="ECO:0000313" key="2">
    <source>
        <dbReference type="Proteomes" id="UP000032515"/>
    </source>
</evidence>
<dbReference type="RefSeq" id="WP_044407721.1">
    <property type="nucleotide sequence ID" value="NZ_JXXE01000134.1"/>
</dbReference>
<dbReference type="Pfam" id="PF13711">
    <property type="entry name" value="DUF4160"/>
    <property type="match status" value="1"/>
</dbReference>
<accession>A0A0D7F060</accession>
<dbReference type="Proteomes" id="UP000032515">
    <property type="component" value="Unassembled WGS sequence"/>
</dbReference>
<dbReference type="OrthoDB" id="122670at2"/>
<evidence type="ECO:0000313" key="1">
    <source>
        <dbReference type="EMBL" id="KIZ46206.1"/>
    </source>
</evidence>
<comment type="caution">
    <text evidence="1">The sequence shown here is derived from an EMBL/GenBank/DDBJ whole genome shotgun (WGS) entry which is preliminary data.</text>
</comment>
<dbReference type="AlphaFoldDB" id="A0A0D7F060"/>
<evidence type="ECO:0008006" key="3">
    <source>
        <dbReference type="Google" id="ProtNLM"/>
    </source>
</evidence>
<dbReference type="PATRIC" id="fig|1076.23.peg.592"/>
<dbReference type="InterPro" id="IPR025427">
    <property type="entry name" value="DUF4160"/>
</dbReference>
<name>A0A0D7F060_RHOPL</name>
<gene>
    <name evidence="1" type="ORF">OO17_07030</name>
</gene>